<evidence type="ECO:0000256" key="1">
    <source>
        <dbReference type="ARBA" id="ARBA00022617"/>
    </source>
</evidence>
<evidence type="ECO:0000259" key="5">
    <source>
        <dbReference type="PROSITE" id="PS51007"/>
    </source>
</evidence>
<evidence type="ECO:0000256" key="3">
    <source>
        <dbReference type="ARBA" id="ARBA00023004"/>
    </source>
</evidence>
<keyword evidence="2 4" id="KW-0479">Metal-binding</keyword>
<dbReference type="GO" id="GO:0046872">
    <property type="term" value="F:metal ion binding"/>
    <property type="evidence" value="ECO:0007669"/>
    <property type="project" value="UniProtKB-KW"/>
</dbReference>
<dbReference type="Gene3D" id="1.10.760.10">
    <property type="entry name" value="Cytochrome c-like domain"/>
    <property type="match status" value="1"/>
</dbReference>
<name>A0AAE3TF09_9BACT</name>
<dbReference type="EMBL" id="JARGDL010000021">
    <property type="protein sequence ID" value="MDF1612932.1"/>
    <property type="molecule type" value="Genomic_DNA"/>
</dbReference>
<dbReference type="InterPro" id="IPR009056">
    <property type="entry name" value="Cyt_c-like_dom"/>
</dbReference>
<evidence type="ECO:0000256" key="4">
    <source>
        <dbReference type="PROSITE-ProRule" id="PRU00433"/>
    </source>
</evidence>
<dbReference type="SUPFAM" id="SSF46626">
    <property type="entry name" value="Cytochrome c"/>
    <property type="match status" value="1"/>
</dbReference>
<dbReference type="Proteomes" id="UP001221302">
    <property type="component" value="Unassembled WGS sequence"/>
</dbReference>
<dbReference type="AlphaFoldDB" id="A0AAE3TF09"/>
<reference evidence="6" key="1">
    <citation type="submission" date="2023-03" db="EMBL/GenBank/DDBJ databases">
        <title>Stygiobacter electus gen. nov., sp. nov., facultatively anaerobic thermotolerant bacterium of the class Ignavibacteria from a well of Yessentuki mineral water deposit.</title>
        <authorList>
            <person name="Podosokorskaya O.A."/>
            <person name="Elcheninov A.G."/>
            <person name="Petrova N.F."/>
            <person name="Zavarzina D.G."/>
            <person name="Kublanov I.V."/>
            <person name="Merkel A.Y."/>
        </authorList>
    </citation>
    <scope>NUCLEOTIDE SEQUENCE</scope>
    <source>
        <strain evidence="6">09-Me</strain>
    </source>
</reference>
<gene>
    <name evidence="6" type="ORF">P0M35_12275</name>
</gene>
<dbReference type="Pfam" id="PF00034">
    <property type="entry name" value="Cytochrom_C"/>
    <property type="match status" value="1"/>
</dbReference>
<keyword evidence="7" id="KW-1185">Reference proteome</keyword>
<dbReference type="RefSeq" id="WP_321536702.1">
    <property type="nucleotide sequence ID" value="NZ_JARGDL010000021.1"/>
</dbReference>
<comment type="caution">
    <text evidence="6">The sequence shown here is derived from an EMBL/GenBank/DDBJ whole genome shotgun (WGS) entry which is preliminary data.</text>
</comment>
<dbReference type="GO" id="GO:0009055">
    <property type="term" value="F:electron transfer activity"/>
    <property type="evidence" value="ECO:0007669"/>
    <property type="project" value="InterPro"/>
</dbReference>
<keyword evidence="1 4" id="KW-0349">Heme</keyword>
<dbReference type="PROSITE" id="PS51007">
    <property type="entry name" value="CYTC"/>
    <property type="match status" value="1"/>
</dbReference>
<organism evidence="6 7">
    <name type="scientific">Stygiobacter electus</name>
    <dbReference type="NCBI Taxonomy" id="3032292"/>
    <lineage>
        <taxon>Bacteria</taxon>
        <taxon>Pseudomonadati</taxon>
        <taxon>Ignavibacteriota</taxon>
        <taxon>Ignavibacteria</taxon>
        <taxon>Ignavibacteriales</taxon>
        <taxon>Melioribacteraceae</taxon>
        <taxon>Stygiobacter</taxon>
    </lineage>
</organism>
<evidence type="ECO:0000256" key="2">
    <source>
        <dbReference type="ARBA" id="ARBA00022723"/>
    </source>
</evidence>
<dbReference type="PROSITE" id="PS51257">
    <property type="entry name" value="PROKAR_LIPOPROTEIN"/>
    <property type="match status" value="1"/>
</dbReference>
<protein>
    <submittedName>
        <fullName evidence="6">Cytochrome c</fullName>
    </submittedName>
</protein>
<accession>A0AAE3TF09</accession>
<sequence>MYRVNIILFLMVIIFISCSSNEKKESSQDSQKEKMAKIFGLTVFELENGIGPIKEKINLGPVDLNKAKLGKKTFEAKCSQCHKLDEKYTGPALRNVTKRRTPEYILNNILNPDEMANKHPEAKKLVALHATKMTFQNVTKDDALNILEFFRSEEK</sequence>
<dbReference type="GO" id="GO:0020037">
    <property type="term" value="F:heme binding"/>
    <property type="evidence" value="ECO:0007669"/>
    <property type="project" value="InterPro"/>
</dbReference>
<feature type="domain" description="Cytochrome c" evidence="5">
    <location>
        <begin position="65"/>
        <end position="154"/>
    </location>
</feature>
<evidence type="ECO:0000313" key="7">
    <source>
        <dbReference type="Proteomes" id="UP001221302"/>
    </source>
</evidence>
<dbReference type="InterPro" id="IPR036909">
    <property type="entry name" value="Cyt_c-like_dom_sf"/>
</dbReference>
<proteinExistence type="predicted"/>
<evidence type="ECO:0000313" key="6">
    <source>
        <dbReference type="EMBL" id="MDF1612932.1"/>
    </source>
</evidence>
<keyword evidence="3 4" id="KW-0408">Iron</keyword>